<gene>
    <name evidence="1" type="ORF">RCOM_0019800</name>
</gene>
<organism evidence="1 2">
    <name type="scientific">Ricinus communis</name>
    <name type="common">Castor bean</name>
    <dbReference type="NCBI Taxonomy" id="3988"/>
    <lineage>
        <taxon>Eukaryota</taxon>
        <taxon>Viridiplantae</taxon>
        <taxon>Streptophyta</taxon>
        <taxon>Embryophyta</taxon>
        <taxon>Tracheophyta</taxon>
        <taxon>Spermatophyta</taxon>
        <taxon>Magnoliopsida</taxon>
        <taxon>eudicotyledons</taxon>
        <taxon>Gunneridae</taxon>
        <taxon>Pentapetalae</taxon>
        <taxon>rosids</taxon>
        <taxon>fabids</taxon>
        <taxon>Malpighiales</taxon>
        <taxon>Euphorbiaceae</taxon>
        <taxon>Acalyphoideae</taxon>
        <taxon>Acalypheae</taxon>
        <taxon>Ricinus</taxon>
    </lineage>
</organism>
<dbReference type="AlphaFoldDB" id="B9T935"/>
<keyword evidence="2" id="KW-1185">Reference proteome</keyword>
<dbReference type="Proteomes" id="UP000008311">
    <property type="component" value="Unassembled WGS sequence"/>
</dbReference>
<name>B9T935_RICCO</name>
<sequence length="55" mass="5598">MGCRAIATCAGARACRAAGGGARWRTAERGGTTSVAARKIFANRSWIVQSGSTVA</sequence>
<proteinExistence type="predicted"/>
<dbReference type="InParanoid" id="B9T935"/>
<protein>
    <submittedName>
        <fullName evidence="1">Uncharacterized protein</fullName>
    </submittedName>
</protein>
<evidence type="ECO:0000313" key="2">
    <source>
        <dbReference type="Proteomes" id="UP000008311"/>
    </source>
</evidence>
<accession>B9T935</accession>
<evidence type="ECO:0000313" key="1">
    <source>
        <dbReference type="EMBL" id="EEF27633.1"/>
    </source>
</evidence>
<dbReference type="EMBL" id="EQ975283">
    <property type="protein sequence ID" value="EEF27633.1"/>
    <property type="molecule type" value="Genomic_DNA"/>
</dbReference>
<reference evidence="2" key="1">
    <citation type="journal article" date="2010" name="Nat. Biotechnol.">
        <title>Draft genome sequence of the oilseed species Ricinus communis.</title>
        <authorList>
            <person name="Chan A.P."/>
            <person name="Crabtree J."/>
            <person name="Zhao Q."/>
            <person name="Lorenzi H."/>
            <person name="Orvis J."/>
            <person name="Puiu D."/>
            <person name="Melake-Berhan A."/>
            <person name="Jones K.M."/>
            <person name="Redman J."/>
            <person name="Chen G."/>
            <person name="Cahoon E.B."/>
            <person name="Gedil M."/>
            <person name="Stanke M."/>
            <person name="Haas B.J."/>
            <person name="Wortman J.R."/>
            <person name="Fraser-Liggett C.M."/>
            <person name="Ravel J."/>
            <person name="Rabinowicz P.D."/>
        </authorList>
    </citation>
    <scope>NUCLEOTIDE SEQUENCE [LARGE SCALE GENOMIC DNA]</scope>
    <source>
        <strain evidence="2">cv. Hale</strain>
    </source>
</reference>